<keyword evidence="17" id="KW-1185">Reference proteome</keyword>
<feature type="transmembrane region" description="Helical" evidence="14">
    <location>
        <begin position="125"/>
        <end position="146"/>
    </location>
</feature>
<evidence type="ECO:0000256" key="12">
    <source>
        <dbReference type="ARBA" id="ARBA00045234"/>
    </source>
</evidence>
<dbReference type="GO" id="GO:0005886">
    <property type="term" value="C:plasma membrane"/>
    <property type="evidence" value="ECO:0007669"/>
    <property type="project" value="UniProtKB-SubCell"/>
</dbReference>
<evidence type="ECO:0000313" key="16">
    <source>
        <dbReference type="Ensembl" id="ENSELUP00000014591.3"/>
    </source>
</evidence>
<dbReference type="InterPro" id="IPR017452">
    <property type="entry name" value="GPCR_Rhodpsn_7TM"/>
</dbReference>
<keyword evidence="4 14" id="KW-1133">Transmembrane helix</keyword>
<dbReference type="GO" id="GO:0008142">
    <property type="term" value="F:oxysterol binding"/>
    <property type="evidence" value="ECO:0007669"/>
    <property type="project" value="InterPro"/>
</dbReference>
<evidence type="ECO:0000256" key="8">
    <source>
        <dbReference type="ARBA" id="ARBA00023170"/>
    </source>
</evidence>
<dbReference type="InterPro" id="IPR000276">
    <property type="entry name" value="GPCR_Rhodpsn"/>
</dbReference>
<dbReference type="PROSITE" id="PS50262">
    <property type="entry name" value="G_PROTEIN_RECEP_F1_2"/>
    <property type="match status" value="1"/>
</dbReference>
<dbReference type="PANTHER" id="PTHR24237">
    <property type="entry name" value="G-PROTEIN COUPLED RECEPTOR"/>
    <property type="match status" value="1"/>
</dbReference>
<dbReference type="PRINTS" id="PR00237">
    <property type="entry name" value="GPCRRHODOPSN"/>
</dbReference>
<evidence type="ECO:0000256" key="14">
    <source>
        <dbReference type="SAM" id="Phobius"/>
    </source>
</evidence>
<evidence type="ECO:0000259" key="15">
    <source>
        <dbReference type="PROSITE" id="PS50262"/>
    </source>
</evidence>
<evidence type="ECO:0000313" key="17">
    <source>
        <dbReference type="Proteomes" id="UP000265140"/>
    </source>
</evidence>
<dbReference type="PROSITE" id="PS00237">
    <property type="entry name" value="G_PROTEIN_RECEP_F1_1"/>
    <property type="match status" value="1"/>
</dbReference>
<reference evidence="16" key="2">
    <citation type="submission" date="2020-02" db="EMBL/GenBank/DDBJ databases">
        <title>Esox lucius (northern pike) genome, fEsoLuc1, primary haplotype.</title>
        <authorList>
            <person name="Myers G."/>
            <person name="Karagic N."/>
            <person name="Meyer A."/>
            <person name="Pippel M."/>
            <person name="Reichard M."/>
            <person name="Winkler S."/>
            <person name="Tracey A."/>
            <person name="Sims Y."/>
            <person name="Howe K."/>
            <person name="Rhie A."/>
            <person name="Formenti G."/>
            <person name="Durbin R."/>
            <person name="Fedrigo O."/>
            <person name="Jarvis E.D."/>
        </authorList>
    </citation>
    <scope>NUCLEOTIDE SEQUENCE [LARGE SCALE GENOMIC DNA]</scope>
</reference>
<evidence type="ECO:0000256" key="4">
    <source>
        <dbReference type="ARBA" id="ARBA00022989"/>
    </source>
</evidence>
<evidence type="ECO:0000256" key="6">
    <source>
        <dbReference type="ARBA" id="ARBA00023136"/>
    </source>
</evidence>
<evidence type="ECO:0000256" key="10">
    <source>
        <dbReference type="ARBA" id="ARBA00023224"/>
    </source>
</evidence>
<reference evidence="17" key="1">
    <citation type="journal article" date="2014" name="PLoS ONE">
        <title>The genome and linkage map of the northern pike (Esox lucius): conserved synteny revealed between the salmonid sister group and the Neoteleostei.</title>
        <authorList>
            <person name="Rondeau E.B."/>
            <person name="Minkley D.R."/>
            <person name="Leong J.S."/>
            <person name="Messmer A.M."/>
            <person name="Jantzen J.R."/>
            <person name="von Schalburg K.R."/>
            <person name="Lemon C."/>
            <person name="Bird N.H."/>
            <person name="Koop B.F."/>
        </authorList>
    </citation>
    <scope>NUCLEOTIDE SEQUENCE</scope>
</reference>
<evidence type="ECO:0000256" key="5">
    <source>
        <dbReference type="ARBA" id="ARBA00023040"/>
    </source>
</evidence>
<dbReference type="AlphaFoldDB" id="A0A3P8YEQ7"/>
<evidence type="ECO:0000256" key="3">
    <source>
        <dbReference type="ARBA" id="ARBA00022692"/>
    </source>
</evidence>
<keyword evidence="6 14" id="KW-0472">Membrane</keyword>
<dbReference type="FunFam" id="1.20.1070.10:FF:000150">
    <property type="entry name" value="probable G-protein coupled receptor 34"/>
    <property type="match status" value="1"/>
</dbReference>
<dbReference type="Gene3D" id="1.20.1070.10">
    <property type="entry name" value="Rhodopsin 7-helix transmembrane proteins"/>
    <property type="match status" value="1"/>
</dbReference>
<reference evidence="16" key="4">
    <citation type="submission" date="2025-09" db="UniProtKB">
        <authorList>
            <consortium name="Ensembl"/>
        </authorList>
    </citation>
    <scope>IDENTIFICATION</scope>
</reference>
<comment type="similarity">
    <text evidence="13">Belongs to the G-protein coupled receptor 1 family.</text>
</comment>
<feature type="transmembrane region" description="Helical" evidence="14">
    <location>
        <begin position="84"/>
        <end position="105"/>
    </location>
</feature>
<feature type="transmembrane region" description="Helical" evidence="14">
    <location>
        <begin position="52"/>
        <end position="72"/>
    </location>
</feature>
<evidence type="ECO:0000256" key="7">
    <source>
        <dbReference type="ARBA" id="ARBA00023157"/>
    </source>
</evidence>
<dbReference type="Bgee" id="ENSELUG00000014615">
    <property type="expression patterns" value="Expressed in pharyngeal gill and 5 other cell types or tissues"/>
</dbReference>
<name>A0A3P8YEQ7_ESOLU</name>
<evidence type="ECO:0000256" key="2">
    <source>
        <dbReference type="ARBA" id="ARBA00022475"/>
    </source>
</evidence>
<keyword evidence="5 13" id="KW-0297">G-protein coupled receptor</keyword>
<dbReference type="Proteomes" id="UP000265140">
    <property type="component" value="Chromosome 7"/>
</dbReference>
<dbReference type="InterPro" id="IPR047160">
    <property type="entry name" value="GP183-like"/>
</dbReference>
<keyword evidence="8 13" id="KW-0675">Receptor</keyword>
<dbReference type="GO" id="GO:0004930">
    <property type="term" value="F:G protein-coupled receptor activity"/>
    <property type="evidence" value="ECO:0007669"/>
    <property type="project" value="UniProtKB-KW"/>
</dbReference>
<organism evidence="16 17">
    <name type="scientific">Esox lucius</name>
    <name type="common">Northern pike</name>
    <dbReference type="NCBI Taxonomy" id="8010"/>
    <lineage>
        <taxon>Eukaryota</taxon>
        <taxon>Metazoa</taxon>
        <taxon>Chordata</taxon>
        <taxon>Craniata</taxon>
        <taxon>Vertebrata</taxon>
        <taxon>Euteleostomi</taxon>
        <taxon>Actinopterygii</taxon>
        <taxon>Neopterygii</taxon>
        <taxon>Teleostei</taxon>
        <taxon>Protacanthopterygii</taxon>
        <taxon>Esociformes</taxon>
        <taxon>Esocidae</taxon>
        <taxon>Esox</taxon>
    </lineage>
</organism>
<evidence type="ECO:0000256" key="13">
    <source>
        <dbReference type="RuleBase" id="RU000688"/>
    </source>
</evidence>
<accession>A0A3P8YEQ7</accession>
<keyword evidence="10 13" id="KW-0807">Transducer</keyword>
<sequence>LDHTCEIHDGYLSPALPILYSIICFLGLVSNTVSIFVVFLRKHSDSSMTVYMGHLAMADFLLVLCLPLRVYYHNSEGPFFLCKLLGIFFYMNMYASIFFLSLISLDRYLKIIKPVWVMKIHRVKWSHRASFSVWVTLFLCMSLLFFGNKKQRPCDSICFHFHHKDLMSGVANLSAVALFVVIFLVFICFYTRITTKLRNMSLGNQDTKSQRRKSRLIQKTFVVPVIFTVCFLPYHLVRVPYVLAQMDVIPALDSKQMLHVLNEITLVLSALNSCLDPIIYYFLSCTFRKTILCAVHGQFKNLYAVNHRRISINPSITEI</sequence>
<dbReference type="SUPFAM" id="SSF81321">
    <property type="entry name" value="Family A G protein-coupled receptor-like"/>
    <property type="match status" value="1"/>
</dbReference>
<keyword evidence="9" id="KW-0325">Glycoprotein</keyword>
<dbReference type="OMA" id="PFFFETR"/>
<dbReference type="PANTHER" id="PTHR24237:SF14">
    <property type="entry name" value="G-PROTEIN COUPLED RECEPTORS FAMILY 1 PROFILE DOMAIN-CONTAINING PROTEIN"/>
    <property type="match status" value="1"/>
</dbReference>
<keyword evidence="3 13" id="KW-0812">Transmembrane</keyword>
<evidence type="ECO:0000256" key="11">
    <source>
        <dbReference type="ARBA" id="ARBA00035691"/>
    </source>
</evidence>
<dbReference type="GeneTree" id="ENSGT01110000267167"/>
<reference evidence="16" key="3">
    <citation type="submission" date="2025-08" db="UniProtKB">
        <authorList>
            <consortium name="Ensembl"/>
        </authorList>
    </citation>
    <scope>IDENTIFICATION</scope>
</reference>
<protein>
    <recommendedName>
        <fullName evidence="11">Probable G-protein coupled receptor 34</fullName>
    </recommendedName>
</protein>
<feature type="transmembrane region" description="Helical" evidence="14">
    <location>
        <begin position="221"/>
        <end position="244"/>
    </location>
</feature>
<dbReference type="InParanoid" id="A0A3P8YEQ7"/>
<comment type="subcellular location">
    <subcellularLocation>
        <location evidence="1">Cell membrane</location>
        <topology evidence="1">Multi-pass membrane protein</topology>
    </subcellularLocation>
</comment>
<feature type="domain" description="G-protein coupled receptors family 1 profile" evidence="15">
    <location>
        <begin position="30"/>
        <end position="280"/>
    </location>
</feature>
<feature type="transmembrane region" description="Helical" evidence="14">
    <location>
        <begin position="18"/>
        <end position="40"/>
    </location>
</feature>
<evidence type="ECO:0000256" key="9">
    <source>
        <dbReference type="ARBA" id="ARBA00023180"/>
    </source>
</evidence>
<dbReference type="STRING" id="8010.ENSELUP00000014591"/>
<keyword evidence="7" id="KW-1015">Disulfide bond</keyword>
<dbReference type="Ensembl" id="ENSELUT00000023444.3">
    <property type="protein sequence ID" value="ENSELUP00000014591.3"/>
    <property type="gene ID" value="ENSELUG00000014615.3"/>
</dbReference>
<evidence type="ECO:0000256" key="1">
    <source>
        <dbReference type="ARBA" id="ARBA00004651"/>
    </source>
</evidence>
<keyword evidence="2" id="KW-1003">Cell membrane</keyword>
<comment type="function">
    <text evidence="12">G-protein-coupled receptor of lysophosphatidylserine (LysoPS) that plays different roles in immune response. Acts a damage-sensing receptor that triggers tissue repair upon recognition of dying neutrophils. Mechanistically, apoptotic neutrophils release lysophosphatydilserine that are recognized by type 3 innate lymphoid cells (ILC3s) via GPR34, which activates downstream PI3K-AKT and RAS-ERK signaling pathways leading to STAT3 activation and IL-22 production. Plays an important role in microglial function, controlling morphology and phagocytosis.</text>
</comment>
<dbReference type="Pfam" id="PF00001">
    <property type="entry name" value="7tm_1"/>
    <property type="match status" value="1"/>
</dbReference>
<proteinExistence type="inferred from homology"/>
<feature type="transmembrane region" description="Helical" evidence="14">
    <location>
        <begin position="166"/>
        <end position="190"/>
    </location>
</feature>
<feature type="transmembrane region" description="Helical" evidence="14">
    <location>
        <begin position="264"/>
        <end position="283"/>
    </location>
</feature>